<dbReference type="Proteomes" id="UP000585970">
    <property type="component" value="Unassembled WGS sequence"/>
</dbReference>
<proteinExistence type="predicted"/>
<gene>
    <name evidence="1" type="ORF">GGR08_000917</name>
</gene>
<comment type="caution">
    <text evidence="1">The sequence shown here is derived from an EMBL/GenBank/DDBJ whole genome shotgun (WGS) entry which is preliminary data.</text>
</comment>
<dbReference type="EMBL" id="JACIFE010000007">
    <property type="protein sequence ID" value="MBB4076615.1"/>
    <property type="molecule type" value="Genomic_DNA"/>
</dbReference>
<accession>A0A840DYL6</accession>
<protein>
    <submittedName>
        <fullName evidence="1">Uncharacterized protein</fullName>
    </submittedName>
</protein>
<evidence type="ECO:0000313" key="2">
    <source>
        <dbReference type="Proteomes" id="UP000585970"/>
    </source>
</evidence>
<keyword evidence="2" id="KW-1185">Reference proteome</keyword>
<reference evidence="1 2" key="1">
    <citation type="submission" date="2020-08" db="EMBL/GenBank/DDBJ databases">
        <title>Genomic Encyclopedia of Type Strains, Phase IV (KMG-IV): sequencing the most valuable type-strain genomes for metagenomic binning, comparative biology and taxonomic classification.</title>
        <authorList>
            <person name="Goeker M."/>
        </authorList>
    </citation>
    <scope>NUCLEOTIDE SEQUENCE [LARGE SCALE GENOMIC DNA]</scope>
    <source>
        <strain evidence="1 2">DSM 100694</strain>
    </source>
</reference>
<name>A0A840DYL6_9HYPH</name>
<dbReference type="AlphaFoldDB" id="A0A840DYL6"/>
<evidence type="ECO:0000313" key="1">
    <source>
        <dbReference type="EMBL" id="MBB4076615.1"/>
    </source>
</evidence>
<organism evidence="1 2">
    <name type="scientific">Bartonella fuyuanensis</name>
    <dbReference type="NCBI Taxonomy" id="1460968"/>
    <lineage>
        <taxon>Bacteria</taxon>
        <taxon>Pseudomonadati</taxon>
        <taxon>Pseudomonadota</taxon>
        <taxon>Alphaproteobacteria</taxon>
        <taxon>Hyphomicrobiales</taxon>
        <taxon>Bartonellaceae</taxon>
        <taxon>Bartonella</taxon>
    </lineage>
</organism>
<sequence length="35" mass="3967">MMMLEGLFHKHKTGKEQCPDLLYGDLGICLFKIGV</sequence>